<feature type="chain" id="PRO_5029585258" evidence="2">
    <location>
        <begin position="24"/>
        <end position="307"/>
    </location>
</feature>
<proteinExistence type="predicted"/>
<gene>
    <name evidence="4" type="ORF">GO621_04770</name>
</gene>
<keyword evidence="1" id="KW-0378">Hydrolase</keyword>
<evidence type="ECO:0000313" key="4">
    <source>
        <dbReference type="EMBL" id="MVN20845.1"/>
    </source>
</evidence>
<dbReference type="EMBL" id="WPIK01000004">
    <property type="protein sequence ID" value="MVN20845.1"/>
    <property type="molecule type" value="Genomic_DNA"/>
</dbReference>
<sequence>MKIFFYTCFLMSLFSFSMLTVKAQTVIPLYPGAVPNSIPGPDQEVKSGTPDNIHYSKVTKPTLEIYLPAKEKATGAAIVICPGGGYVNLSYTHEGIEVARAFNELGVAAFVLKYRLPSDATMKDKSIGPLQDAQMAIKTVRGGASKWQLDPHKVGIIGFSAGGNLAALTGSHYNDPKISNTNNTSLRPDFMVLMYGVISMTDSLTHKGSHDNLIGLSPSAEQIRYFSNEQNVTKDTPPTMLVHAEDDRTVNVKNSLYFYQALLRNQVPADMIIYPKGGHGFGLNNKTTPDKWMDHCKNWMISNGWIK</sequence>
<reference evidence="4 5" key="1">
    <citation type="submission" date="2019-12" db="EMBL/GenBank/DDBJ databases">
        <title>Mucilaginibacter sp. HMF7410 genome sequencing and assembly.</title>
        <authorList>
            <person name="Kang H."/>
            <person name="Cha I."/>
            <person name="Kim H."/>
            <person name="Joh K."/>
        </authorList>
    </citation>
    <scope>NUCLEOTIDE SEQUENCE [LARGE SCALE GENOMIC DNA]</scope>
    <source>
        <strain evidence="4 5">HMF7410</strain>
    </source>
</reference>
<feature type="domain" description="BD-FAE-like" evidence="3">
    <location>
        <begin position="63"/>
        <end position="262"/>
    </location>
</feature>
<dbReference type="Gene3D" id="3.40.50.1820">
    <property type="entry name" value="alpha/beta hydrolase"/>
    <property type="match status" value="1"/>
</dbReference>
<dbReference type="PANTHER" id="PTHR48081:SF6">
    <property type="entry name" value="PEPTIDASE S9 PROLYL OLIGOPEPTIDASE CATALYTIC DOMAIN-CONTAINING PROTEIN"/>
    <property type="match status" value="1"/>
</dbReference>
<dbReference type="InterPro" id="IPR049492">
    <property type="entry name" value="BD-FAE-like_dom"/>
</dbReference>
<dbReference type="AlphaFoldDB" id="A0A7K1SU53"/>
<evidence type="ECO:0000256" key="2">
    <source>
        <dbReference type="SAM" id="SignalP"/>
    </source>
</evidence>
<name>A0A7K1SU53_9SPHI</name>
<dbReference type="Proteomes" id="UP000462014">
    <property type="component" value="Unassembled WGS sequence"/>
</dbReference>
<accession>A0A7K1SU53</accession>
<dbReference type="Pfam" id="PF20434">
    <property type="entry name" value="BD-FAE"/>
    <property type="match status" value="1"/>
</dbReference>
<comment type="caution">
    <text evidence="4">The sequence shown here is derived from an EMBL/GenBank/DDBJ whole genome shotgun (WGS) entry which is preliminary data.</text>
</comment>
<dbReference type="PANTHER" id="PTHR48081">
    <property type="entry name" value="AB HYDROLASE SUPERFAMILY PROTEIN C4A8.06C"/>
    <property type="match status" value="1"/>
</dbReference>
<evidence type="ECO:0000256" key="1">
    <source>
        <dbReference type="ARBA" id="ARBA00022801"/>
    </source>
</evidence>
<dbReference type="SUPFAM" id="SSF53474">
    <property type="entry name" value="alpha/beta-Hydrolases"/>
    <property type="match status" value="1"/>
</dbReference>
<evidence type="ECO:0000313" key="5">
    <source>
        <dbReference type="Proteomes" id="UP000462014"/>
    </source>
</evidence>
<dbReference type="GO" id="GO:0016787">
    <property type="term" value="F:hydrolase activity"/>
    <property type="evidence" value="ECO:0007669"/>
    <property type="project" value="UniProtKB-KW"/>
</dbReference>
<evidence type="ECO:0000259" key="3">
    <source>
        <dbReference type="Pfam" id="PF20434"/>
    </source>
</evidence>
<keyword evidence="2" id="KW-0732">Signal</keyword>
<dbReference type="InterPro" id="IPR029058">
    <property type="entry name" value="AB_hydrolase_fold"/>
</dbReference>
<protein>
    <submittedName>
        <fullName evidence="4">Prolyl oligopeptidase family serine peptidase</fullName>
    </submittedName>
</protein>
<organism evidence="4 5">
    <name type="scientific">Mucilaginibacter arboris</name>
    <dbReference type="NCBI Taxonomy" id="2682090"/>
    <lineage>
        <taxon>Bacteria</taxon>
        <taxon>Pseudomonadati</taxon>
        <taxon>Bacteroidota</taxon>
        <taxon>Sphingobacteriia</taxon>
        <taxon>Sphingobacteriales</taxon>
        <taxon>Sphingobacteriaceae</taxon>
        <taxon>Mucilaginibacter</taxon>
    </lineage>
</organism>
<feature type="signal peptide" evidence="2">
    <location>
        <begin position="1"/>
        <end position="23"/>
    </location>
</feature>
<dbReference type="InterPro" id="IPR050300">
    <property type="entry name" value="GDXG_lipolytic_enzyme"/>
</dbReference>
<keyword evidence="5" id="KW-1185">Reference proteome</keyword>